<evidence type="ECO:0000313" key="43">
    <source>
        <dbReference type="EMBL" id="QAV42544.1"/>
    </source>
</evidence>
<dbReference type="Proteomes" id="UP000291093">
    <property type="component" value="Segment"/>
</dbReference>
<dbReference type="Proteomes" id="UP000293155">
    <property type="component" value="Genome"/>
</dbReference>
<dbReference type="Proteomes" id="UP000291211">
    <property type="component" value="Genome"/>
</dbReference>
<dbReference type="Proteomes" id="UP000293529">
    <property type="component" value="Segment"/>
</dbReference>
<evidence type="ECO:0000313" key="47">
    <source>
        <dbReference type="EMBL" id="QCO69493.1"/>
    </source>
</evidence>
<dbReference type="Proteomes" id="UP000293069">
    <property type="component" value="Segment"/>
</dbReference>
<dbReference type="Proteomes" id="UP000293991">
    <property type="component" value="Segment"/>
</dbReference>
<dbReference type="Proteomes" id="UP000292322">
    <property type="component" value="Segment"/>
</dbReference>
<dbReference type="EMBL" id="MK388119">
    <property type="protein sequence ID" value="QAV38826.1"/>
    <property type="molecule type" value="Genomic_DNA"/>
</dbReference>
<evidence type="ECO:0000313" key="33">
    <source>
        <dbReference type="EMBL" id="QAV40178.1"/>
    </source>
</evidence>
<evidence type="ECO:0000313" key="10">
    <source>
        <dbReference type="EMBL" id="QAV35277.1"/>
    </source>
</evidence>
<dbReference type="Proteomes" id="UP000293753">
    <property type="component" value="Genome"/>
</dbReference>
<dbReference type="EMBL" id="MK388124">
    <property type="protein sequence ID" value="QAV39671.1"/>
    <property type="molecule type" value="Genomic_DNA"/>
</dbReference>
<dbReference type="Proteomes" id="UP000292676">
    <property type="component" value="Segment"/>
</dbReference>
<dbReference type="EMBL" id="MK388096">
    <property type="protein sequence ID" value="QAV34939.1"/>
    <property type="molecule type" value="Genomic_DNA"/>
</dbReference>
<evidence type="ECO:0000313" key="5">
    <source>
        <dbReference type="EMBL" id="QAV34432.1"/>
    </source>
</evidence>
<gene>
    <name evidence="2 7" type="ORF">m119L</name>
</gene>
<evidence type="ECO:0000313" key="30">
    <source>
        <dbReference type="EMBL" id="QAV39671.1"/>
    </source>
</evidence>
<evidence type="ECO:0000313" key="49">
    <source>
        <dbReference type="Proteomes" id="UP000158288"/>
    </source>
</evidence>
<dbReference type="EMBL" id="MK388135">
    <property type="protein sequence ID" value="QAV41530.1"/>
    <property type="molecule type" value="Genomic_DNA"/>
</dbReference>
<dbReference type="EMBL" id="JX565566">
    <property type="protein sequence ID" value="AFU77720.1"/>
    <property type="molecule type" value="Genomic_DNA"/>
</dbReference>
<dbReference type="Proteomes" id="UP000294127">
    <property type="component" value="Segment"/>
</dbReference>
<dbReference type="EMBL" id="MK388142">
    <property type="protein sequence ID" value="QAV42713.1"/>
    <property type="molecule type" value="Genomic_DNA"/>
</dbReference>
<evidence type="ECO:0000313" key="29">
    <source>
        <dbReference type="EMBL" id="QAV39502.1"/>
    </source>
</evidence>
<dbReference type="Proteomes" id="UP000294706">
    <property type="component" value="Segment"/>
</dbReference>
<dbReference type="EMBL" id="MK388117">
    <property type="protein sequence ID" value="QAV38488.1"/>
    <property type="molecule type" value="Genomic_DNA"/>
</dbReference>
<evidence type="ECO:0000313" key="44">
    <source>
        <dbReference type="EMBL" id="QAV42713.1"/>
    </source>
</evidence>
<evidence type="ECO:0000313" key="23">
    <source>
        <dbReference type="EMBL" id="QAV38488.1"/>
    </source>
</evidence>
<reference evidence="4 48" key="4">
    <citation type="journal article" date="2012" name="PLoS Pathog.">
        <title>Evolutionary history and attenuation of myxoma virus on two continents.</title>
        <authorList>
            <person name="Kerr P.J."/>
            <person name="Ghedin E."/>
            <person name="Depasse J.V."/>
            <person name="Fitch A."/>
            <person name="Cattadori I.M."/>
            <person name="Hudson P.J."/>
            <person name="Tscharke D.C."/>
            <person name="Read A.F."/>
            <person name="Holmes E.C."/>
        </authorList>
    </citation>
    <scope>NUCLEOTIDE SEQUENCE [LARGE SCALE GENOMIC DNA]</scope>
    <source>
        <strain evidence="4">England/Cornwall/4-54/1</strain>
    </source>
</reference>
<reference evidence="3 49" key="3">
    <citation type="journal article" date="2011" name="Emerg. Infect. Dis.">
        <title>Genome sequence of SG33 strain and recombination between wild-type and vaccine myxoma viruses.</title>
        <authorList>
            <person name="Camus-Bouclainville C."/>
            <person name="Gretillat M."/>
            <person name="Py R."/>
            <person name="Gelfi J."/>
            <person name="Guerin J.L."/>
            <person name="Bertagnoli S."/>
        </authorList>
    </citation>
    <scope>NUCLEOTIDE SEQUENCE [LARGE SCALE GENOMIC DNA]</scope>
    <source>
        <strain evidence="3">SG33</strain>
    </source>
</reference>
<dbReference type="EMBL" id="MK388137">
    <property type="protein sequence ID" value="QAV41868.1"/>
    <property type="molecule type" value="Genomic_DNA"/>
</dbReference>
<dbReference type="EMBL" id="MK388107">
    <property type="protein sequence ID" value="QAV36798.1"/>
    <property type="molecule type" value="Genomic_DNA"/>
</dbReference>
<dbReference type="Proteomes" id="UP000293333">
    <property type="component" value="Segment"/>
</dbReference>
<dbReference type="EMBL" id="MK388144">
    <property type="protein sequence ID" value="QAV43051.1"/>
    <property type="molecule type" value="Genomic_DNA"/>
</dbReference>
<evidence type="ECO:0000313" key="18">
    <source>
        <dbReference type="EMBL" id="QAV37474.1"/>
    </source>
</evidence>
<dbReference type="EMBL" id="MK388094">
    <property type="protein sequence ID" value="QAV34601.1"/>
    <property type="molecule type" value="Genomic_DNA"/>
</dbReference>
<dbReference type="Proteomes" id="UP000294048">
    <property type="component" value="Segment"/>
</dbReference>
<dbReference type="Proteomes" id="UP000294249">
    <property type="component" value="Segment"/>
</dbReference>
<evidence type="ECO:0000313" key="51">
    <source>
        <dbReference type="Proteomes" id="UP000291083"/>
    </source>
</evidence>
<evidence type="ECO:0000313" key="26">
    <source>
        <dbReference type="EMBL" id="QAV38995.1"/>
    </source>
</evidence>
<dbReference type="EMBL" id="MK388129">
    <property type="protein sequence ID" value="QAV40516.1"/>
    <property type="molecule type" value="Genomic_DNA"/>
</dbReference>
<dbReference type="EMBL" id="MK388103">
    <property type="protein sequence ID" value="QAV36122.1"/>
    <property type="molecule type" value="Genomic_DNA"/>
</dbReference>
<dbReference type="Proteomes" id="UP000096711">
    <property type="component" value="Segment"/>
</dbReference>
<evidence type="ECO:0000313" key="12">
    <source>
        <dbReference type="EMBL" id="QAV35615.1"/>
    </source>
</evidence>
<dbReference type="Proteomes" id="UP000293046">
    <property type="component" value="Segment"/>
</dbReference>
<evidence type="ECO:0000313" key="27">
    <source>
        <dbReference type="EMBL" id="QAV39164.1"/>
    </source>
</evidence>
<reference evidence="51 52" key="5">
    <citation type="journal article" date="2019" name="J. Virol.">
        <title>Punctuated evolution of myxoma virus: rapid and disjunct evolution of a recent viral lineage in Australia.</title>
        <authorList>
            <person name="Eden J.-S."/>
            <person name="Kerr P.J."/>
            <person name="Holmes E.C."/>
        </authorList>
    </citation>
    <scope>NUCLEOTIDE SEQUENCE [LARGE SCALE GENOMIC DNA]</scope>
    <source>
        <strain evidence="10">Aust/ACT/Acton/04-2014</strain>
        <strain evidence="19">Aust/ACT/Acton/07-2008</strain>
        <strain evidence="17">Aust/ACT/Acton/08-2014</strain>
        <strain evidence="16">Aust/ACT/Acton/12-2012</strain>
        <strain evidence="15">Aust/ACT/Mulligans Flat</strain>
        <strain evidence="7">Aust/ACT/Mulligans Flat/04-2013/1</strain>
        <strain evidence="5">Aust/ACT/Mulligans Flat/04-2013/2</strain>
        <strain evidence="31">Aust/ACT/Symonston/01-2016</strain>
        <strain evidence="13">Aust/NSW/Avenel/11-1990</strain>
        <strain evidence="28">Aust/NSW/Bluegums/04-2015</strain>
        <strain evidence="23">Aust/NSW/Carwoola/12-2014</strain>
        <strain evidence="24">Aust/NSW/Deniliquin/02-2015</strain>
        <strain evidence="8">Aust/NSW/Euchareena</strain>
        <strain evidence="27">Aust/NSW/Murrumbateman/10-2014</strain>
        <strain evidence="29">Aust/SA/ABC Range/12-2014</strain>
        <strain evidence="12">Aust/SA/Adelaide Hills/05-2012</strain>
        <strain evidence="42">Aust/SA/Brooklyn Park/05-2016</strain>
        <strain evidence="6">Aust/SA/Coomandook/12-2013</strain>
        <strain evidence="41">Aust/SA/Echunga/05-2016</strain>
        <strain evidence="35">Aust/SA/Flinders Ranges/12-2015/1</strain>
        <strain evidence="36">Aust/SA/Flinders Ranges/12-2015/2</strain>
        <strain evidence="38">Aust/SA/Kangarilla/09-2015</strain>
        <strain evidence="43">Aust/SA/Lameroo/04-2016</strain>
        <strain evidence="20">Aust/SA/Monarto Zoo/11-2013</strain>
        <strain evidence="25">Aust/SA/Mt Gambier/01-2015</strain>
        <strain evidence="45">Aust/SA/Mt Gambier/03-2015</strain>
        <strain evidence="37">Aust/SA/Mt Gambier/09-2015</strain>
        <strain evidence="44">Aust/SA/Olympic Dam/08-2015</strain>
        <strain evidence="46">Aust/SA/Port Augusta/10-2014</strain>
        <strain evidence="32">Aust/SA/Pukatja/03-2016</strain>
        <strain evidence="26">Aust/SA/Qualco/01-2015</strain>
        <strain evidence="33">Aust/SA/Quorn/03-2016</strain>
        <strain evidence="34">Aust/SA/Sandy Creek/04-2016</strain>
        <strain evidence="39">Aust/SA/Stewarts Range Rd/09-2015</strain>
        <strain evidence="9">Aust/SA/Turretfield</strain>
        <strain evidence="40">Aust/SA/Waterfall Gully/09-2015</strain>
        <strain evidence="30">Aust/SA/Wilpena/11-2014</strain>
        <strain evidence="14">Aust/Vic/Hattah/10-2012</strain>
        <strain evidence="18">Aust/Vic/Hoppers Crossing/03-2012</strain>
        <strain evidence="11">Aust/Vic/Wonga Park/03-2012</strain>
        <strain evidence="22">MYXV/AUS/1949</strain>
        <strain evidence="21">SLS/AUS/1956</strain>
    </source>
</reference>
<dbReference type="Proteomes" id="UP000293298">
    <property type="component" value="Segment"/>
</dbReference>
<dbReference type="Proteomes" id="UP000294008">
    <property type="component" value="Genome"/>
</dbReference>
<dbReference type="EMBL" id="MK388128">
    <property type="protein sequence ID" value="QAV40347.1"/>
    <property type="molecule type" value="Genomic_DNA"/>
</dbReference>
<dbReference type="EMBL" id="MK388093">
    <property type="protein sequence ID" value="QAV34432.1"/>
    <property type="molecule type" value="Genomic_DNA"/>
</dbReference>
<dbReference type="Proteomes" id="UP000291083">
    <property type="component" value="Segment"/>
</dbReference>
<dbReference type="EMBL" id="MK388130">
    <property type="protein sequence ID" value="QAV40685.1"/>
    <property type="molecule type" value="Genomic_DNA"/>
</dbReference>
<evidence type="ECO:0000313" key="21">
    <source>
        <dbReference type="EMBL" id="QAV38150.1"/>
    </source>
</evidence>
<dbReference type="EMBL" id="MK388099">
    <property type="protein sequence ID" value="QAV35446.1"/>
    <property type="molecule type" value="Genomic_DNA"/>
</dbReference>
<dbReference type="Proteomes" id="UP000293733">
    <property type="component" value="Segment"/>
</dbReference>
<dbReference type="Proteomes" id="UP000292406">
    <property type="component" value="Segment"/>
</dbReference>
<protein>
    <submittedName>
        <fullName evidence="2">M119L</fullName>
    </submittedName>
</protein>
<evidence type="ECO:0000313" key="20">
    <source>
        <dbReference type="EMBL" id="QAV37981.1"/>
    </source>
</evidence>
<evidence type="ECO:0000313" key="31">
    <source>
        <dbReference type="EMBL" id="QAV39840.1"/>
    </source>
</evidence>
<evidence type="ECO:0000313" key="40">
    <source>
        <dbReference type="EMBL" id="QAV42037.1"/>
    </source>
</evidence>
<dbReference type="EMBL" id="EU552530">
    <property type="protein sequence ID" value="ACB28742.1"/>
    <property type="molecule type" value="Genomic_DNA"/>
</dbReference>
<dbReference type="EMBL" id="MK388097">
    <property type="protein sequence ID" value="QAV35108.1"/>
    <property type="molecule type" value="Genomic_DNA"/>
</dbReference>
<dbReference type="EMBL" id="MK388132">
    <property type="protein sequence ID" value="QAV41023.1"/>
    <property type="molecule type" value="Genomic_DNA"/>
</dbReference>
<dbReference type="Proteomes" id="UP000291100">
    <property type="component" value="Genome"/>
</dbReference>
<dbReference type="EMBL" id="MK388134">
    <property type="protein sequence ID" value="QAV41361.1"/>
    <property type="molecule type" value="Genomic_DNA"/>
</dbReference>
<organism evidence="2">
    <name type="scientific">Myxoma virus</name>
    <dbReference type="NCBI Taxonomy" id="10273"/>
    <lineage>
        <taxon>Viruses</taxon>
        <taxon>Varidnaviria</taxon>
        <taxon>Bamfordvirae</taxon>
        <taxon>Nucleocytoviricota</taxon>
        <taxon>Pokkesviricetes</taxon>
        <taxon>Chitovirales</taxon>
        <taxon>Poxviridae</taxon>
        <taxon>Chordopoxvirinae</taxon>
        <taxon>Leporipoxvirus</taxon>
        <taxon>Leporipoxvirus myxoma</taxon>
    </lineage>
</organism>
<dbReference type="EMBL" id="MK388104">
    <property type="protein sequence ID" value="QAV36291.1"/>
    <property type="molecule type" value="Genomic_DNA"/>
</dbReference>
<dbReference type="Proteomes" id="UP000292450">
    <property type="component" value="Segment"/>
</dbReference>
<dbReference type="Proteomes" id="UP000293478">
    <property type="component" value="Segment"/>
</dbReference>
<dbReference type="Proteomes" id="UP000293058">
    <property type="component" value="Genome"/>
</dbReference>
<dbReference type="Proteomes" id="UP000294116">
    <property type="component" value="Genome"/>
</dbReference>
<dbReference type="EMBL" id="MK388138">
    <property type="protein sequence ID" value="QAV42037.1"/>
    <property type="molecule type" value="Genomic_DNA"/>
</dbReference>
<dbReference type="EMBL" id="MK388101">
    <property type="protein sequence ID" value="QAV35784.1"/>
    <property type="molecule type" value="Genomic_DNA"/>
</dbReference>
<dbReference type="Proteomes" id="UP000293723">
    <property type="component" value="Segment"/>
</dbReference>
<dbReference type="OrthoDB" id="40095at10239"/>
<evidence type="ECO:0000313" key="28">
    <source>
        <dbReference type="EMBL" id="QAV39333.1"/>
    </source>
</evidence>
<sequence>MYLKSTSGIKMDSFFDTFVNAMYTWGIVASKSVICELLTRFVIKDDIDEL</sequence>
<dbReference type="EMBL" id="MK388141">
    <property type="protein sequence ID" value="QAV42544.1"/>
    <property type="molecule type" value="Genomic_DNA"/>
</dbReference>
<dbReference type="GeneID" id="932184"/>
<evidence type="ECO:0000313" key="2">
    <source>
        <dbReference type="EMBL" id="ADI75417.1"/>
    </source>
</evidence>
<evidence type="ECO:0000313" key="42">
    <source>
        <dbReference type="EMBL" id="QAV42375.1"/>
    </source>
</evidence>
<evidence type="ECO:0000313" key="25">
    <source>
        <dbReference type="EMBL" id="QAV38826.1"/>
    </source>
</evidence>
<evidence type="ECO:0000313" key="11">
    <source>
        <dbReference type="EMBL" id="QAV35446.1"/>
    </source>
</evidence>
<dbReference type="Proteomes" id="UP000293687">
    <property type="component" value="Segment"/>
</dbReference>
<dbReference type="EMBL" id="MK388143">
    <property type="protein sequence ID" value="QAV42882.1"/>
    <property type="molecule type" value="Genomic_DNA"/>
</dbReference>
<name>D7RNV4_9POXV</name>
<dbReference type="RefSeq" id="NP_051833.1">
    <property type="nucleotide sequence ID" value="NC_001132.2"/>
</dbReference>
<dbReference type="EMBL" id="MK388139">
    <property type="protein sequence ID" value="QAV42206.1"/>
    <property type="molecule type" value="Genomic_DNA"/>
</dbReference>
<dbReference type="Proteomes" id="UP000291627">
    <property type="component" value="Segment"/>
</dbReference>
<dbReference type="Proteomes" id="UP000291454">
    <property type="component" value="Genome"/>
</dbReference>
<dbReference type="EMBL" id="MK388123">
    <property type="protein sequence ID" value="QAV39502.1"/>
    <property type="molecule type" value="Genomic_DNA"/>
</dbReference>
<evidence type="ECO:0000313" key="14">
    <source>
        <dbReference type="EMBL" id="QAV36460.1"/>
    </source>
</evidence>
<evidence type="ECO:0000313" key="6">
    <source>
        <dbReference type="EMBL" id="QAV34601.1"/>
    </source>
</evidence>
<dbReference type="EMBL" id="MK388120">
    <property type="protein sequence ID" value="QAV38995.1"/>
    <property type="molecule type" value="Genomic_DNA"/>
</dbReference>
<dbReference type="Proteomes" id="UP000299834">
    <property type="component" value="Segment"/>
</dbReference>
<dbReference type="EMBL" id="MK388095">
    <property type="protein sequence ID" value="QAV34770.1"/>
    <property type="molecule type" value="Genomic_DNA"/>
</dbReference>
<evidence type="ECO:0000313" key="45">
    <source>
        <dbReference type="EMBL" id="QAV42882.1"/>
    </source>
</evidence>
<dbReference type="Proteomes" id="UP000291359">
    <property type="component" value="Segment"/>
</dbReference>
<dbReference type="Proteomes" id="UP000291978">
    <property type="component" value="Segment"/>
</dbReference>
<evidence type="ECO:0000313" key="48">
    <source>
        <dbReference type="Proteomes" id="UP000096711"/>
    </source>
</evidence>
<evidence type="ECO:0000313" key="53">
    <source>
        <dbReference type="Proteomes" id="UP000299834"/>
    </source>
</evidence>
<dbReference type="Proteomes" id="UP000291628">
    <property type="component" value="Segment"/>
</dbReference>
<dbReference type="EMBL" id="MK388133">
    <property type="protein sequence ID" value="QAV41192.1"/>
    <property type="molecule type" value="Genomic_DNA"/>
</dbReference>
<evidence type="ECO:0000313" key="8">
    <source>
        <dbReference type="EMBL" id="QAV34939.1"/>
    </source>
</evidence>
<evidence type="ECO:0000313" key="37">
    <source>
        <dbReference type="EMBL" id="QAV41530.1"/>
    </source>
</evidence>
<dbReference type="EMBL" id="MK836424">
    <property type="protein sequence ID" value="QCO69493.1"/>
    <property type="molecule type" value="Genomic_DNA"/>
</dbReference>
<dbReference type="EMBL" id="MK388114">
    <property type="protein sequence ID" value="QAV37981.1"/>
    <property type="molecule type" value="Genomic_DNA"/>
</dbReference>
<evidence type="ECO:0000313" key="9">
    <source>
        <dbReference type="EMBL" id="QAV35108.1"/>
    </source>
</evidence>
<dbReference type="EMBL" id="GQ409969">
    <property type="protein sequence ID" value="ADK63759.1"/>
    <property type="molecule type" value="Genomic_DNA"/>
</dbReference>
<dbReference type="Proteomes" id="UP000292929">
    <property type="component" value="Segment"/>
</dbReference>
<dbReference type="Proteomes" id="UP000291087">
    <property type="component" value="Segment"/>
</dbReference>
<evidence type="ECO:0000313" key="34">
    <source>
        <dbReference type="EMBL" id="QAV40347.1"/>
    </source>
</evidence>
<evidence type="ECO:0000313" key="38">
    <source>
        <dbReference type="EMBL" id="QAV41699.1"/>
    </source>
</evidence>
<dbReference type="EMBL" id="MK388136">
    <property type="protein sequence ID" value="QAV41699.1"/>
    <property type="molecule type" value="Genomic_DNA"/>
</dbReference>
<dbReference type="EMBL" id="MK388116">
    <property type="protein sequence ID" value="QAV38319.1"/>
    <property type="molecule type" value="Genomic_DNA"/>
</dbReference>
<dbReference type="EMBL" id="MK388118">
    <property type="protein sequence ID" value="QAV38657.1"/>
    <property type="molecule type" value="Genomic_DNA"/>
</dbReference>
<evidence type="ECO:0000313" key="39">
    <source>
        <dbReference type="EMBL" id="QAV41868.1"/>
    </source>
</evidence>
<dbReference type="Proteomes" id="UP000294984">
    <property type="component" value="Genome"/>
</dbReference>
<dbReference type="Proteomes" id="UP000291891">
    <property type="component" value="Segment"/>
</dbReference>
<evidence type="ECO:0000313" key="52">
    <source>
        <dbReference type="Proteomes" id="UP000291087"/>
    </source>
</evidence>
<dbReference type="Proteomes" id="UP000293947">
    <property type="component" value="Genome"/>
</dbReference>
<dbReference type="Proteomes" id="UP000292598">
    <property type="component" value="Segment"/>
</dbReference>
<dbReference type="EMBL" id="MK388110">
    <property type="protein sequence ID" value="QAV37305.1"/>
    <property type="molecule type" value="Genomic_DNA"/>
</dbReference>
<dbReference type="EMBL" id="MK388125">
    <property type="protein sequence ID" value="QAV39840.1"/>
    <property type="molecule type" value="Genomic_DNA"/>
</dbReference>
<evidence type="ECO:0000313" key="16">
    <source>
        <dbReference type="EMBL" id="QAV36967.1"/>
    </source>
</evidence>
<dbReference type="EMBL" id="MK388113">
    <property type="protein sequence ID" value="QAV37812.1"/>
    <property type="molecule type" value="Genomic_DNA"/>
</dbReference>
<dbReference type="EMBL" id="MK388102">
    <property type="protein sequence ID" value="QAV35953.1"/>
    <property type="molecule type" value="Genomic_DNA"/>
</dbReference>
<dbReference type="KEGG" id="vg:932184"/>
<dbReference type="EMBL" id="MK388127">
    <property type="protein sequence ID" value="QAV40178.1"/>
    <property type="molecule type" value="Genomic_DNA"/>
</dbReference>
<evidence type="ECO:0000313" key="15">
    <source>
        <dbReference type="EMBL" id="QAV36798.1"/>
    </source>
</evidence>
<dbReference type="Proteomes" id="UP000291290">
    <property type="component" value="Segment"/>
</dbReference>
<evidence type="ECO:0000313" key="13">
    <source>
        <dbReference type="EMBL" id="QAV36291.1"/>
    </source>
</evidence>
<evidence type="ECO:0000313" key="41">
    <source>
        <dbReference type="EMBL" id="QAV42206.1"/>
    </source>
</evidence>
<reference evidence="47 53" key="6">
    <citation type="submission" date="2019-04" db="EMBL/GenBank/DDBJ databases">
        <title>Identification of a recombinant Myxoma virus infecting Iberian hare.</title>
        <authorList>
            <person name="Agueda-Pinto A."/>
            <person name="Lemos de Matos A."/>
            <person name="Abrantes M."/>
            <person name="Kraberger S."/>
            <person name="Gortazar C."/>
            <person name="McFadden G."/>
            <person name="Varsani A."/>
            <person name="Esteves P.J."/>
        </authorList>
    </citation>
    <scope>NUCLEOTIDE SEQUENCE [LARGE SCALE GENOMIC DNA]</scope>
    <source>
        <strain evidence="47">Toledo</strain>
    </source>
</reference>
<dbReference type="Proteomes" id="UP000293012">
    <property type="component" value="Segment"/>
</dbReference>
<evidence type="ECO:0000313" key="1">
    <source>
        <dbReference type="EMBL" id="ACB28742.1"/>
    </source>
</evidence>
<reference evidence="1 50" key="1">
    <citation type="journal article" date="2009" name="J. Virol.">
        <title>Genome comparison of a nonpathogenic myxoma virus field strain with its ancestor, the virulent Lausanne strain.</title>
        <authorList>
            <person name="Morales M."/>
            <person name="Ramirez M.A."/>
            <person name="Cano M.J."/>
            <person name="Parraga M."/>
            <person name="Castilla J."/>
            <person name="Perez-Ordoyo L.I."/>
            <person name="Torres J.M."/>
            <person name="Barcena J."/>
        </authorList>
    </citation>
    <scope>NUCLEOTIDE SEQUENCE [LARGE SCALE GENOMIC DNA]</scope>
    <source>
        <strain evidence="1">6918</strain>
    </source>
</reference>
<dbReference type="Proteomes" id="UP000293894">
    <property type="component" value="Genome"/>
</dbReference>
<evidence type="ECO:0000313" key="35">
    <source>
        <dbReference type="EMBL" id="QAV41192.1"/>
    </source>
</evidence>
<dbReference type="EMBL" id="MK388105">
    <property type="protein sequence ID" value="QAV36460.1"/>
    <property type="molecule type" value="Genomic_DNA"/>
</dbReference>
<dbReference type="Proteomes" id="UP000291566">
    <property type="component" value="Segment"/>
</dbReference>
<proteinExistence type="predicted"/>
<dbReference type="Proteomes" id="UP000293088">
    <property type="component" value="Segment"/>
</dbReference>
<reference evidence="2" key="2">
    <citation type="journal article" date="2010" name="Vaccine">
        <title>Molecular characterization of SG33 and Borghi vaccines used against myxomatosis.</title>
        <authorList>
            <person name="Cavadini P."/>
            <person name="Botti G."/>
            <person name="Barbieri I."/>
            <person name="Lavazza A."/>
            <person name="Capucci L."/>
        </authorList>
    </citation>
    <scope>NUCLEOTIDE SEQUENCE</scope>
    <source>
        <strain evidence="2">Borghi</strain>
    </source>
</reference>
<evidence type="ECO:0000313" key="3">
    <source>
        <dbReference type="EMBL" id="ADK63759.1"/>
    </source>
</evidence>
<evidence type="ECO:0000313" key="50">
    <source>
        <dbReference type="Proteomes" id="UP000160630"/>
    </source>
</evidence>
<dbReference type="Proteomes" id="UP000292892">
    <property type="component" value="Genome"/>
</dbReference>
<dbReference type="Proteomes" id="UP000293008">
    <property type="component" value="Segment"/>
</dbReference>
<dbReference type="EMBL" id="MK388112">
    <property type="protein sequence ID" value="QAV37643.1"/>
    <property type="molecule type" value="Genomic_DNA"/>
</dbReference>
<dbReference type="EMBL" id="MK388126">
    <property type="protein sequence ID" value="QAV40009.1"/>
    <property type="molecule type" value="Genomic_DNA"/>
</dbReference>
<dbReference type="EMBL" id="MK388109">
    <property type="protein sequence ID" value="QAV37136.1"/>
    <property type="molecule type" value="Genomic_DNA"/>
</dbReference>
<evidence type="ECO:0000313" key="17">
    <source>
        <dbReference type="EMBL" id="QAV37305.1"/>
    </source>
</evidence>
<dbReference type="EMBL" id="MK388100">
    <property type="protein sequence ID" value="QAV35615.1"/>
    <property type="molecule type" value="Genomic_DNA"/>
</dbReference>
<evidence type="ECO:0000313" key="24">
    <source>
        <dbReference type="EMBL" id="QAV38657.1"/>
    </source>
</evidence>
<dbReference type="EMBL" id="MK388098">
    <property type="protein sequence ID" value="QAV35277.1"/>
    <property type="molecule type" value="Genomic_DNA"/>
</dbReference>
<dbReference type="Proteomes" id="UP000158288">
    <property type="component" value="Segment"/>
</dbReference>
<dbReference type="EMBL" id="MK388108">
    <property type="protein sequence ID" value="QAV36967.1"/>
    <property type="molecule type" value="Genomic_DNA"/>
</dbReference>
<dbReference type="Proteomes" id="UP000294146">
    <property type="component" value="Segment"/>
</dbReference>
<evidence type="ECO:0000313" key="7">
    <source>
        <dbReference type="EMBL" id="QAV34770.1"/>
    </source>
</evidence>
<dbReference type="EMBL" id="MK388122">
    <property type="protein sequence ID" value="QAV39333.1"/>
    <property type="molecule type" value="Genomic_DNA"/>
</dbReference>
<accession>D7RNV4</accession>
<evidence type="ECO:0000313" key="36">
    <source>
        <dbReference type="EMBL" id="QAV41361.1"/>
    </source>
</evidence>
<dbReference type="Proteomes" id="UP000292524">
    <property type="component" value="Genome"/>
</dbReference>
<evidence type="ECO:0000313" key="22">
    <source>
        <dbReference type="EMBL" id="QAV38319.1"/>
    </source>
</evidence>
<evidence type="ECO:0000313" key="46">
    <source>
        <dbReference type="EMBL" id="QAV43051.1"/>
    </source>
</evidence>
<dbReference type="EMBL" id="MK388111">
    <property type="protein sequence ID" value="QAV37474.1"/>
    <property type="molecule type" value="Genomic_DNA"/>
</dbReference>
<dbReference type="EMBL" id="MK388140">
    <property type="protein sequence ID" value="QAV42375.1"/>
    <property type="molecule type" value="Genomic_DNA"/>
</dbReference>
<dbReference type="EMBL" id="HM104696">
    <property type="protein sequence ID" value="ADI75417.1"/>
    <property type="molecule type" value="Genomic_DNA"/>
</dbReference>
<evidence type="ECO:0000313" key="32">
    <source>
        <dbReference type="EMBL" id="QAV40009.1"/>
    </source>
</evidence>
<dbReference type="EMBL" id="MK388121">
    <property type="protein sequence ID" value="QAV39164.1"/>
    <property type="molecule type" value="Genomic_DNA"/>
</dbReference>
<evidence type="ECO:0000313" key="19">
    <source>
        <dbReference type="EMBL" id="QAV37643.1"/>
    </source>
</evidence>
<evidence type="ECO:0000313" key="4">
    <source>
        <dbReference type="EMBL" id="AFU77720.1"/>
    </source>
</evidence>
<dbReference type="Proteomes" id="UP000160630">
    <property type="component" value="Segment"/>
</dbReference>
<dbReference type="Proteomes" id="UP000291536">
    <property type="component" value="Genome"/>
</dbReference>
<dbReference type="EMBL" id="MK388106">
    <property type="protein sequence ID" value="QAV36629.1"/>
    <property type="molecule type" value="Genomic_DNA"/>
</dbReference>
<dbReference type="Proteomes" id="UP000292368">
    <property type="component" value="Segment"/>
</dbReference>
<dbReference type="Proteomes" id="UP000292684">
    <property type="component" value="Segment"/>
</dbReference>
<dbReference type="Proteomes" id="UP000291149">
    <property type="component" value="Segment"/>
</dbReference>
<dbReference type="EMBL" id="MK388131">
    <property type="protein sequence ID" value="QAV40854.1"/>
    <property type="molecule type" value="Genomic_DNA"/>
</dbReference>
<dbReference type="EMBL" id="MK388115">
    <property type="protein sequence ID" value="QAV38150.1"/>
    <property type="molecule type" value="Genomic_DNA"/>
</dbReference>
<dbReference type="Proteomes" id="UP000291608">
    <property type="component" value="Segment"/>
</dbReference>